<dbReference type="InterPro" id="IPR002852">
    <property type="entry name" value="UPF0251"/>
</dbReference>
<protein>
    <recommendedName>
        <fullName evidence="2">UPF0251 protein Deba_2614</fullName>
    </recommendedName>
</protein>
<dbReference type="KEGG" id="dbr:Deba_2614"/>
<dbReference type="SUPFAM" id="SSF88659">
    <property type="entry name" value="Sigma3 and sigma4 domains of RNA polymerase sigma factors"/>
    <property type="match status" value="1"/>
</dbReference>
<evidence type="ECO:0000313" key="3">
    <source>
        <dbReference type="EMBL" id="ADK85968.1"/>
    </source>
</evidence>
<dbReference type="Pfam" id="PF02001">
    <property type="entry name" value="DUF134"/>
    <property type="match status" value="1"/>
</dbReference>
<dbReference type="OrthoDB" id="280278at2"/>
<name>E1QK75_DESB2</name>
<dbReference type="PANTHER" id="PTHR37478:SF2">
    <property type="entry name" value="UPF0251 PROTEIN TK0562"/>
    <property type="match status" value="1"/>
</dbReference>
<dbReference type="HOGENOM" id="CLU_094511_2_1_7"/>
<comment type="similarity">
    <text evidence="1 2">Belongs to the UPF0251 family.</text>
</comment>
<accession>E1QK75</accession>
<dbReference type="eggNOG" id="COG1342">
    <property type="taxonomic scope" value="Bacteria"/>
</dbReference>
<dbReference type="PANTHER" id="PTHR37478">
    <property type="match status" value="1"/>
</dbReference>
<dbReference type="RefSeq" id="WP_013259407.1">
    <property type="nucleotide sequence ID" value="NC_014365.1"/>
</dbReference>
<dbReference type="Proteomes" id="UP000009047">
    <property type="component" value="Chromosome"/>
</dbReference>
<dbReference type="Gene3D" id="1.10.10.10">
    <property type="entry name" value="Winged helix-like DNA-binding domain superfamily/Winged helix DNA-binding domain"/>
    <property type="match status" value="1"/>
</dbReference>
<organism evidence="3 4">
    <name type="scientific">Desulfarculus baarsii (strain ATCC 33931 / DSM 2075 / LMG 7858 / VKM B-1802 / 2st14)</name>
    <dbReference type="NCBI Taxonomy" id="644282"/>
    <lineage>
        <taxon>Bacteria</taxon>
        <taxon>Pseudomonadati</taxon>
        <taxon>Thermodesulfobacteriota</taxon>
        <taxon>Desulfarculia</taxon>
        <taxon>Desulfarculales</taxon>
        <taxon>Desulfarculaceae</taxon>
        <taxon>Desulfarculus</taxon>
    </lineage>
</organism>
<evidence type="ECO:0000313" key="4">
    <source>
        <dbReference type="Proteomes" id="UP000009047"/>
    </source>
</evidence>
<sequence>MPRPRKPRLCGCASDCRGFRPTGVPMLMVERIMLDHAELEALRLCDLEGLTQEQAGERMGVSRGTVQRTVKAARAKVAEALVLGKALLLEQPPED</sequence>
<gene>
    <name evidence="3" type="ordered locus">Deba_2614</name>
</gene>
<evidence type="ECO:0000256" key="1">
    <source>
        <dbReference type="ARBA" id="ARBA00009350"/>
    </source>
</evidence>
<dbReference type="InterPro" id="IPR036388">
    <property type="entry name" value="WH-like_DNA-bd_sf"/>
</dbReference>
<keyword evidence="4" id="KW-1185">Reference proteome</keyword>
<proteinExistence type="inferred from homology"/>
<dbReference type="InterPro" id="IPR013324">
    <property type="entry name" value="RNA_pol_sigma_r3/r4-like"/>
</dbReference>
<dbReference type="STRING" id="644282.Deba_2614"/>
<dbReference type="EMBL" id="CP002085">
    <property type="protein sequence ID" value="ADK85968.1"/>
    <property type="molecule type" value="Genomic_DNA"/>
</dbReference>
<dbReference type="HAMAP" id="MF_00674">
    <property type="entry name" value="UPF0251"/>
    <property type="match status" value="1"/>
</dbReference>
<dbReference type="AlphaFoldDB" id="E1QK75"/>
<reference evidence="3 4" key="1">
    <citation type="journal article" date="2010" name="Stand. Genomic Sci.">
        <title>Complete genome sequence of Desulfarculus baarsii type strain (2st14).</title>
        <authorList>
            <person name="Sun H."/>
            <person name="Spring S."/>
            <person name="Lapidus A."/>
            <person name="Davenport K."/>
            <person name="Del Rio T.G."/>
            <person name="Tice H."/>
            <person name="Nolan M."/>
            <person name="Copeland A."/>
            <person name="Cheng J.F."/>
            <person name="Lucas S."/>
            <person name="Tapia R."/>
            <person name="Goodwin L."/>
            <person name="Pitluck S."/>
            <person name="Ivanova N."/>
            <person name="Pagani I."/>
            <person name="Mavromatis K."/>
            <person name="Ovchinnikova G."/>
            <person name="Pati A."/>
            <person name="Chen A."/>
            <person name="Palaniappan K."/>
            <person name="Hauser L."/>
            <person name="Chang Y.J."/>
            <person name="Jeffries C.D."/>
            <person name="Detter J.C."/>
            <person name="Han C."/>
            <person name="Rohde M."/>
            <person name="Brambilla E."/>
            <person name="Goker M."/>
            <person name="Woyke T."/>
            <person name="Bristow J."/>
            <person name="Eisen J.A."/>
            <person name="Markowitz V."/>
            <person name="Hugenholtz P."/>
            <person name="Kyrpides N.C."/>
            <person name="Klenk H.P."/>
            <person name="Land M."/>
        </authorList>
    </citation>
    <scope>NUCLEOTIDE SEQUENCE [LARGE SCALE GENOMIC DNA]</scope>
    <source>
        <strain evidence="4">ATCC 33931 / DSM 2075 / LMG 7858 / VKM B-1802 / 2st14</strain>
    </source>
</reference>
<evidence type="ECO:0000256" key="2">
    <source>
        <dbReference type="HAMAP-Rule" id="MF_00674"/>
    </source>
</evidence>